<comment type="caution">
    <text evidence="1">The sequence shown here is derived from an EMBL/GenBank/DDBJ whole genome shotgun (WGS) entry which is preliminary data.</text>
</comment>
<gene>
    <name evidence="1" type="ORF">H0H81_003482</name>
</gene>
<dbReference type="OrthoDB" id="3270471at2759"/>
<evidence type="ECO:0000313" key="2">
    <source>
        <dbReference type="Proteomes" id="UP000717328"/>
    </source>
</evidence>
<dbReference type="Proteomes" id="UP000717328">
    <property type="component" value="Unassembled WGS sequence"/>
</dbReference>
<reference evidence="1" key="1">
    <citation type="submission" date="2021-02" db="EMBL/GenBank/DDBJ databases">
        <authorList>
            <person name="Nieuwenhuis M."/>
            <person name="Van De Peppel L.J.J."/>
        </authorList>
    </citation>
    <scope>NUCLEOTIDE SEQUENCE</scope>
    <source>
        <strain evidence="1">D49</strain>
    </source>
</reference>
<sequence length="291" mass="33033">MPSHLVFSSIIPNDTNPNITTPAHHSVNEELPTEDHNAYPFVQLSNDILKPTGRIIPAQIKNYFLGQVWEKYKAVREQDEHTGGGDGDADRATVEVQTDTDDNPVHTEKVAKPKRKWDSKVKFLEDVLDKFKASEEYKLIDAVAGKDTSVIQECNFNSQAPLSDDKDEDRLSLKKCHIKCTSSSESNSFENLLWTTKYLEGTADAIAREACTSKTIEKEKLRLAQEWKNREVQEQAERHALVERQLELEEKAAKAKEWDRVVKMVESDNQQLQKTGLALLCKLEKESGIQP</sequence>
<dbReference type="AlphaFoldDB" id="A0A9P7GGB7"/>
<dbReference type="EMBL" id="JABCKI010000945">
    <property type="protein sequence ID" value="KAG5649493.1"/>
    <property type="molecule type" value="Genomic_DNA"/>
</dbReference>
<name>A0A9P7GGB7_9AGAR</name>
<reference evidence="1" key="2">
    <citation type="submission" date="2021-10" db="EMBL/GenBank/DDBJ databases">
        <title>Phylogenomics reveals ancestral predisposition of the termite-cultivated fungus Termitomyces towards a domesticated lifestyle.</title>
        <authorList>
            <person name="Auxier B."/>
            <person name="Grum-Grzhimaylo A."/>
            <person name="Cardenas M.E."/>
            <person name="Lodge J.D."/>
            <person name="Laessoe T."/>
            <person name="Pedersen O."/>
            <person name="Smith M.E."/>
            <person name="Kuyper T.W."/>
            <person name="Franco-Molano E.A."/>
            <person name="Baroni T.J."/>
            <person name="Aanen D.K."/>
        </authorList>
    </citation>
    <scope>NUCLEOTIDE SEQUENCE</scope>
    <source>
        <strain evidence="1">D49</strain>
    </source>
</reference>
<keyword evidence="2" id="KW-1185">Reference proteome</keyword>
<evidence type="ECO:0000313" key="1">
    <source>
        <dbReference type="EMBL" id="KAG5649493.1"/>
    </source>
</evidence>
<accession>A0A9P7GGB7</accession>
<organism evidence="1 2">
    <name type="scientific">Sphagnurus paluster</name>
    <dbReference type="NCBI Taxonomy" id="117069"/>
    <lineage>
        <taxon>Eukaryota</taxon>
        <taxon>Fungi</taxon>
        <taxon>Dikarya</taxon>
        <taxon>Basidiomycota</taxon>
        <taxon>Agaricomycotina</taxon>
        <taxon>Agaricomycetes</taxon>
        <taxon>Agaricomycetidae</taxon>
        <taxon>Agaricales</taxon>
        <taxon>Tricholomatineae</taxon>
        <taxon>Lyophyllaceae</taxon>
        <taxon>Sphagnurus</taxon>
    </lineage>
</organism>
<proteinExistence type="predicted"/>
<protein>
    <submittedName>
        <fullName evidence="1">Uncharacterized protein</fullName>
    </submittedName>
</protein>